<reference evidence="1 2" key="1">
    <citation type="submission" date="2018-03" db="EMBL/GenBank/DDBJ databases">
        <title>Diversity of phytobeneficial traits revealed by whole-genome analysis of worldwide-isolated phenazine-producing Pseudomonas spp.</title>
        <authorList>
            <person name="Biessy A."/>
            <person name="Novinscak A."/>
            <person name="Blom J."/>
            <person name="Leger G."/>
            <person name="Thomashow L.S."/>
            <person name="Cazorla F.M."/>
            <person name="Josic D."/>
            <person name="Filion M."/>
        </authorList>
    </citation>
    <scope>NUCLEOTIDE SEQUENCE [LARGE SCALE GENOMIC DNA]</scope>
    <source>
        <strain evidence="1 2">30B</strain>
    </source>
</reference>
<dbReference type="RefSeq" id="WP_124378680.1">
    <property type="nucleotide sequence ID" value="NZ_CP027754.1"/>
</dbReference>
<organism evidence="1 2">
    <name type="scientific">Pseudomonas synxantha</name>
    <dbReference type="NCBI Taxonomy" id="47883"/>
    <lineage>
        <taxon>Bacteria</taxon>
        <taxon>Pseudomonadati</taxon>
        <taxon>Pseudomonadota</taxon>
        <taxon>Gammaproteobacteria</taxon>
        <taxon>Pseudomonadales</taxon>
        <taxon>Pseudomonadaceae</taxon>
        <taxon>Pseudomonas</taxon>
    </lineage>
</organism>
<evidence type="ECO:0000313" key="1">
    <source>
        <dbReference type="EMBL" id="AZE56324.1"/>
    </source>
</evidence>
<sequence length="69" mass="7917">MQEIYLKQQQAELLSYIFALCSDNPGERLIAELGAFELMRELEDSTLNLATEFYSALKNKTDSYTQGVY</sequence>
<accession>A0A3G7UA95</accession>
<proteinExistence type="predicted"/>
<dbReference type="AlphaFoldDB" id="A0A3G7UA95"/>
<dbReference type="EMBL" id="CP027754">
    <property type="protein sequence ID" value="AZE56324.1"/>
    <property type="molecule type" value="Genomic_DNA"/>
</dbReference>
<dbReference type="Proteomes" id="UP000268696">
    <property type="component" value="Chromosome"/>
</dbReference>
<protein>
    <submittedName>
        <fullName evidence="1">Uncharacterized protein</fullName>
    </submittedName>
</protein>
<evidence type="ECO:0000313" key="2">
    <source>
        <dbReference type="Proteomes" id="UP000268696"/>
    </source>
</evidence>
<gene>
    <name evidence="1" type="ORF">C4K03_4177</name>
</gene>
<name>A0A3G7UA95_9PSED</name>